<evidence type="ECO:0000313" key="2">
    <source>
        <dbReference type="Proteomes" id="UP000535182"/>
    </source>
</evidence>
<dbReference type="Proteomes" id="UP000535182">
    <property type="component" value="Unassembled WGS sequence"/>
</dbReference>
<proteinExistence type="predicted"/>
<gene>
    <name evidence="1" type="ORF">HDF14_003988</name>
</gene>
<evidence type="ECO:0008006" key="3">
    <source>
        <dbReference type="Google" id="ProtNLM"/>
    </source>
</evidence>
<protein>
    <recommendedName>
        <fullName evidence="3">DUF4331 domain-containing protein</fullName>
    </recommendedName>
</protein>
<organism evidence="1 2">
    <name type="scientific">Tunturiibacter gelidiferens</name>
    <dbReference type="NCBI Taxonomy" id="3069689"/>
    <lineage>
        <taxon>Bacteria</taxon>
        <taxon>Pseudomonadati</taxon>
        <taxon>Acidobacteriota</taxon>
        <taxon>Terriglobia</taxon>
        <taxon>Terriglobales</taxon>
        <taxon>Acidobacteriaceae</taxon>
        <taxon>Tunturiibacter</taxon>
    </lineage>
</organism>
<dbReference type="EMBL" id="JACHEB010000010">
    <property type="protein sequence ID" value="MBB5330353.1"/>
    <property type="molecule type" value="Genomic_DNA"/>
</dbReference>
<evidence type="ECO:0000313" key="1">
    <source>
        <dbReference type="EMBL" id="MBB5330353.1"/>
    </source>
</evidence>
<name>A0A9X0U5E5_9BACT</name>
<dbReference type="InterPro" id="IPR025566">
    <property type="entry name" value="DUF4331"/>
</dbReference>
<comment type="caution">
    <text evidence="1">The sequence shown here is derived from an EMBL/GenBank/DDBJ whole genome shotgun (WGS) entry which is preliminary data.</text>
</comment>
<dbReference type="Pfam" id="PF14224">
    <property type="entry name" value="DUF4331"/>
    <property type="match status" value="1"/>
</dbReference>
<dbReference type="AlphaFoldDB" id="A0A9X0U5E5"/>
<accession>A0A9X0U5E5</accession>
<keyword evidence="2" id="KW-1185">Reference proteome</keyword>
<sequence length="341" mass="36855">MNICDMYLFPGTPGNTVMAMTVNADAGLGSSDALPDEALYAFRFDLDGDAHEDVVFKFRFGHPKHADGDEHRHIQSFQVRRAVGEQIGGDAGDLLVEGSTGSVSSAAGVSAFVGVAPEMWAADAIAFFNLLNALYKEDRYDGEVFLHRKNFFAKRNVIAMVLEVPNSMIGNGQVRSWATASLFGHAPEVQICRWGLPLITHLYLSDPATSELVDKFHANTPSHDVESLGPAVAAFTARFSGHANPISDPVAYGSKIAARLCPVMLPYEMGTPASFDVSSFNGRPMNIDAYDVMLSIGANTPIADGVSPDITRIVGTFPYYGMPFSKEEQADLEPISTGFYE</sequence>
<reference evidence="1 2" key="1">
    <citation type="submission" date="2020-08" db="EMBL/GenBank/DDBJ databases">
        <title>Genomic Encyclopedia of Type Strains, Phase IV (KMG-V): Genome sequencing to study the core and pangenomes of soil and plant-associated prokaryotes.</title>
        <authorList>
            <person name="Whitman W."/>
        </authorList>
    </citation>
    <scope>NUCLEOTIDE SEQUENCE [LARGE SCALE GENOMIC DNA]</scope>
    <source>
        <strain evidence="1 2">X5P2</strain>
    </source>
</reference>